<dbReference type="AlphaFoldDB" id="A0A804IMQ0"/>
<evidence type="ECO:0000313" key="2">
    <source>
        <dbReference type="Proteomes" id="UP000012960"/>
    </source>
</evidence>
<accession>A0A804IMQ0</accession>
<organism evidence="1 2">
    <name type="scientific">Musa acuminata subsp. malaccensis</name>
    <name type="common">Wild banana</name>
    <name type="synonym">Musa malaccensis</name>
    <dbReference type="NCBI Taxonomy" id="214687"/>
    <lineage>
        <taxon>Eukaryota</taxon>
        <taxon>Viridiplantae</taxon>
        <taxon>Streptophyta</taxon>
        <taxon>Embryophyta</taxon>
        <taxon>Tracheophyta</taxon>
        <taxon>Spermatophyta</taxon>
        <taxon>Magnoliopsida</taxon>
        <taxon>Liliopsida</taxon>
        <taxon>Zingiberales</taxon>
        <taxon>Musaceae</taxon>
        <taxon>Musa</taxon>
    </lineage>
</organism>
<evidence type="ECO:0000313" key="1">
    <source>
        <dbReference type="EnsemblPlants" id="Ma04_p09120.2"/>
    </source>
</evidence>
<dbReference type="EnsemblPlants" id="Ma04_t09120.2">
    <property type="protein sequence ID" value="Ma04_p09120.2"/>
    <property type="gene ID" value="Ma04_g09120"/>
</dbReference>
<dbReference type="Gramene" id="Ma04_t09120.2">
    <property type="protein sequence ID" value="Ma04_p09120.2"/>
    <property type="gene ID" value="Ma04_g09120"/>
</dbReference>
<keyword evidence="2" id="KW-1185">Reference proteome</keyword>
<protein>
    <submittedName>
        <fullName evidence="1">Uncharacterized protein</fullName>
    </submittedName>
</protein>
<dbReference type="InParanoid" id="A0A804IMQ0"/>
<dbReference type="Proteomes" id="UP000012960">
    <property type="component" value="Unplaced"/>
</dbReference>
<reference evidence="1" key="1">
    <citation type="submission" date="2021-05" db="UniProtKB">
        <authorList>
            <consortium name="EnsemblPlants"/>
        </authorList>
    </citation>
    <scope>IDENTIFICATION</scope>
    <source>
        <strain evidence="1">subsp. malaccensis</strain>
    </source>
</reference>
<sequence length="203" mass="22725">MEAAVATATLGIWDEEGCSKSILQEWQLRSRTVFRTAFVPSQNPNPETLVLAASSDGSIATLSVFGKNKHEIISTCEDRKYPATFLALMALPFSKAVSGLYVALYWRSHVVSFGTQGLCIWLTRIPYWYKPECKNEFQWSFSTNGIGSSFGIFCFPLPSWSYRHGGHGASNVYKVFIQVTDIGVAMELLWGMPLRLSQYSLDK</sequence>
<dbReference type="OrthoDB" id="273067at2759"/>
<name>A0A804IMQ0_MUSAM</name>
<proteinExistence type="predicted"/>